<dbReference type="OMA" id="EREEDCI"/>
<dbReference type="InParanoid" id="A0A4W3I1T7"/>
<feature type="domain" description="DUF3719" evidence="3">
    <location>
        <begin position="120"/>
        <end position="176"/>
    </location>
</feature>
<accession>A0A4W3I1T7</accession>
<organism evidence="4 5">
    <name type="scientific">Callorhinchus milii</name>
    <name type="common">Ghost shark</name>
    <dbReference type="NCBI Taxonomy" id="7868"/>
    <lineage>
        <taxon>Eukaryota</taxon>
        <taxon>Metazoa</taxon>
        <taxon>Chordata</taxon>
        <taxon>Craniata</taxon>
        <taxon>Vertebrata</taxon>
        <taxon>Chondrichthyes</taxon>
        <taxon>Holocephali</taxon>
        <taxon>Chimaeriformes</taxon>
        <taxon>Callorhinchidae</taxon>
        <taxon>Callorhinchus</taxon>
    </lineage>
</organism>
<feature type="region of interest" description="Disordered" evidence="2">
    <location>
        <begin position="373"/>
        <end position="450"/>
    </location>
</feature>
<dbReference type="InterPro" id="IPR039630">
    <property type="entry name" value="FAM149"/>
</dbReference>
<sequence length="617" mass="69076">MINRYSRKPVSNAREICGLSRSSIENHPLPEPLEEHLSPSPIPSIKDTYSTCSSESETYEDTSNQTLLGDVRFPWSVINSYTETGISTECSSVFSWGDDEFEKAASQQVQQMFCEIEEFLFEGKKCSRIEGLEQECQEWKSSFQHFRILGTQVVAPVDEAYQWYASSVIGTNTSTPANSPGHERDANELFIVGTKVLLSDAPQCKIGICTLSGEEDEEAENGVIIADGLVEEYLAFDHKDLEDDCYEKRMSLALQCENRLGMPPVSPVQCTRSAIMADLFDEVWREVMGCMKELIRKHWEVPISDDERGIASVENVRTIPVNSALPLELFPRAPHSQLPAFNSYLLQSQGQRLQGGAVHRTLNSLKIQGISLQQRTSPLPEKTQDPEERPLLRPYSSTVSSNQFRSSRQLQQSTSSLSRPVQSARRRKLPRTLHPINSNLPRSGTPVRSMDNLVRGTRLSTASDRLSTSALPPSRNTLLPPIVSPETEHLTTMPIPRLQKMRVYANRAHSAVMDETSHLLPRDRFLGDEYYSRPSTTHVFQSETSYRRSFTVLDNAHQMRVGRGSAGPDSLSIGVTGISLSVSSSSHLDMLPQHSLRHSATETEEAEVKHQLSLGRE</sequence>
<dbReference type="GeneTree" id="ENSGT00530000063727"/>
<evidence type="ECO:0000256" key="2">
    <source>
        <dbReference type="SAM" id="MobiDB-lite"/>
    </source>
</evidence>
<dbReference type="CTD" id="317662"/>
<feature type="compositionally biased region" description="Basic and acidic residues" evidence="2">
    <location>
        <begin position="382"/>
        <end position="391"/>
    </location>
</feature>
<reference evidence="5" key="1">
    <citation type="journal article" date="2006" name="Science">
        <title>Ancient noncoding elements conserved in the human genome.</title>
        <authorList>
            <person name="Venkatesh B."/>
            <person name="Kirkness E.F."/>
            <person name="Loh Y.H."/>
            <person name="Halpern A.L."/>
            <person name="Lee A.P."/>
            <person name="Johnson J."/>
            <person name="Dandona N."/>
            <person name="Viswanathan L.D."/>
            <person name="Tay A."/>
            <person name="Venter J.C."/>
            <person name="Strausberg R.L."/>
            <person name="Brenner S."/>
        </authorList>
    </citation>
    <scope>NUCLEOTIDE SEQUENCE [LARGE SCALE GENOMIC DNA]</scope>
</reference>
<reference evidence="5" key="2">
    <citation type="journal article" date="2007" name="PLoS Biol.">
        <title>Survey sequencing and comparative analysis of the elephant shark (Callorhinchus milii) genome.</title>
        <authorList>
            <person name="Venkatesh B."/>
            <person name="Kirkness E.F."/>
            <person name="Loh Y.H."/>
            <person name="Halpern A.L."/>
            <person name="Lee A.P."/>
            <person name="Johnson J."/>
            <person name="Dandona N."/>
            <person name="Viswanathan L.D."/>
            <person name="Tay A."/>
            <person name="Venter J.C."/>
            <person name="Strausberg R.L."/>
            <person name="Brenner S."/>
        </authorList>
    </citation>
    <scope>NUCLEOTIDE SEQUENCE [LARGE SCALE GENOMIC DNA]</scope>
</reference>
<name>A0A4W3I1T7_CALMI</name>
<dbReference type="STRING" id="7868.ENSCMIP00000021122"/>
<proteinExistence type="inferred from homology"/>
<dbReference type="OrthoDB" id="2134133at2759"/>
<feature type="region of interest" description="Disordered" evidence="2">
    <location>
        <begin position="463"/>
        <end position="482"/>
    </location>
</feature>
<reference evidence="5" key="3">
    <citation type="journal article" date="2014" name="Nature">
        <title>Elephant shark genome provides unique insights into gnathostome evolution.</title>
        <authorList>
            <consortium name="International Elephant Shark Genome Sequencing Consortium"/>
            <person name="Venkatesh B."/>
            <person name="Lee A.P."/>
            <person name="Ravi V."/>
            <person name="Maurya A.K."/>
            <person name="Lian M.M."/>
            <person name="Swann J.B."/>
            <person name="Ohta Y."/>
            <person name="Flajnik M.F."/>
            <person name="Sutoh Y."/>
            <person name="Kasahara M."/>
            <person name="Hoon S."/>
            <person name="Gangu V."/>
            <person name="Roy S.W."/>
            <person name="Irimia M."/>
            <person name="Korzh V."/>
            <person name="Kondrychyn I."/>
            <person name="Lim Z.W."/>
            <person name="Tay B.H."/>
            <person name="Tohari S."/>
            <person name="Kong K.W."/>
            <person name="Ho S."/>
            <person name="Lorente-Galdos B."/>
            <person name="Quilez J."/>
            <person name="Marques-Bonet T."/>
            <person name="Raney B.J."/>
            <person name="Ingham P.W."/>
            <person name="Tay A."/>
            <person name="Hillier L.W."/>
            <person name="Minx P."/>
            <person name="Boehm T."/>
            <person name="Wilson R.K."/>
            <person name="Brenner S."/>
            <person name="Warren W.C."/>
        </authorList>
    </citation>
    <scope>NUCLEOTIDE SEQUENCE [LARGE SCALE GENOMIC DNA]</scope>
</reference>
<gene>
    <name evidence="4" type="primary">fam149b1</name>
</gene>
<evidence type="ECO:0000313" key="4">
    <source>
        <dbReference type="Ensembl" id="ENSCMIP00000021122.1"/>
    </source>
</evidence>
<evidence type="ECO:0000313" key="5">
    <source>
        <dbReference type="Proteomes" id="UP000314986"/>
    </source>
</evidence>
<dbReference type="Pfam" id="PF12516">
    <property type="entry name" value="DUF3719"/>
    <property type="match status" value="1"/>
</dbReference>
<reference evidence="4" key="4">
    <citation type="submission" date="2025-08" db="UniProtKB">
        <authorList>
            <consortium name="Ensembl"/>
        </authorList>
    </citation>
    <scope>IDENTIFICATION</scope>
</reference>
<protein>
    <submittedName>
        <fullName evidence="4">Family with sequence similarity 149 member B1</fullName>
    </submittedName>
</protein>
<dbReference type="InterPro" id="IPR022194">
    <property type="entry name" value="DUF3719"/>
</dbReference>
<dbReference type="PANTHER" id="PTHR31997:SF0">
    <property type="entry name" value="PRIMARY CILIUM ASSEMBLY PROTEIN FAM149B1"/>
    <property type="match status" value="1"/>
</dbReference>
<evidence type="ECO:0000259" key="3">
    <source>
        <dbReference type="Pfam" id="PF12516"/>
    </source>
</evidence>
<dbReference type="GO" id="GO:0060271">
    <property type="term" value="P:cilium assembly"/>
    <property type="evidence" value="ECO:0007669"/>
    <property type="project" value="TreeGrafter"/>
</dbReference>
<reference evidence="4" key="5">
    <citation type="submission" date="2025-09" db="UniProtKB">
        <authorList>
            <consortium name="Ensembl"/>
        </authorList>
    </citation>
    <scope>IDENTIFICATION</scope>
</reference>
<dbReference type="AlphaFoldDB" id="A0A4W3I1T7"/>
<dbReference type="GeneID" id="103182263"/>
<dbReference type="Ensembl" id="ENSCMIT00000021506.1">
    <property type="protein sequence ID" value="ENSCMIP00000021122.1"/>
    <property type="gene ID" value="ENSCMIG00000009681.1"/>
</dbReference>
<feature type="compositionally biased region" description="Polar residues" evidence="2">
    <location>
        <begin position="463"/>
        <end position="477"/>
    </location>
</feature>
<keyword evidence="5" id="KW-1185">Reference proteome</keyword>
<comment type="similarity">
    <text evidence="1">Belongs to the FAM149 family.</text>
</comment>
<evidence type="ECO:0000256" key="1">
    <source>
        <dbReference type="ARBA" id="ARBA00008309"/>
    </source>
</evidence>
<dbReference type="GO" id="GO:0061512">
    <property type="term" value="P:protein localization to cilium"/>
    <property type="evidence" value="ECO:0007669"/>
    <property type="project" value="TreeGrafter"/>
</dbReference>
<feature type="compositionally biased region" description="Low complexity" evidence="2">
    <location>
        <begin position="400"/>
        <end position="419"/>
    </location>
</feature>
<dbReference type="PANTHER" id="PTHR31997">
    <property type="entry name" value="AGAP003710-PA"/>
    <property type="match status" value="1"/>
</dbReference>
<dbReference type="Proteomes" id="UP000314986">
    <property type="component" value="Unassembled WGS sequence"/>
</dbReference>